<keyword evidence="12" id="KW-0407">Ion channel</keyword>
<dbReference type="Gene3D" id="3.80.10.10">
    <property type="entry name" value="Ribonuclease Inhibitor"/>
    <property type="match status" value="1"/>
</dbReference>
<comment type="subcellular location">
    <subcellularLocation>
        <location evidence="1">Cell membrane</location>
        <topology evidence="1">Single-pass membrane protein</topology>
    </subcellularLocation>
</comment>
<evidence type="ECO:0000256" key="8">
    <source>
        <dbReference type="ARBA" id="ARBA00022989"/>
    </source>
</evidence>
<keyword evidence="14" id="KW-1185">Reference proteome</keyword>
<proteinExistence type="predicted"/>
<dbReference type="Pfam" id="PF00560">
    <property type="entry name" value="LRR_1"/>
    <property type="match status" value="1"/>
</dbReference>
<evidence type="ECO:0000256" key="7">
    <source>
        <dbReference type="ARBA" id="ARBA00022737"/>
    </source>
</evidence>
<name>A0AAW1MDW7_POPJA</name>
<evidence type="ECO:0000256" key="9">
    <source>
        <dbReference type="ARBA" id="ARBA00023065"/>
    </source>
</evidence>
<keyword evidence="6" id="KW-0732">Signal</keyword>
<evidence type="ECO:0000256" key="11">
    <source>
        <dbReference type="ARBA" id="ARBA00023157"/>
    </source>
</evidence>
<evidence type="ECO:0000313" key="14">
    <source>
        <dbReference type="Proteomes" id="UP001458880"/>
    </source>
</evidence>
<evidence type="ECO:0000313" key="13">
    <source>
        <dbReference type="EMBL" id="KAK9744402.1"/>
    </source>
</evidence>
<evidence type="ECO:0000256" key="3">
    <source>
        <dbReference type="ARBA" id="ARBA00022475"/>
    </source>
</evidence>
<dbReference type="InterPro" id="IPR001611">
    <property type="entry name" value="Leu-rich_rpt"/>
</dbReference>
<evidence type="ECO:0000256" key="4">
    <source>
        <dbReference type="ARBA" id="ARBA00022614"/>
    </source>
</evidence>
<evidence type="ECO:0000256" key="2">
    <source>
        <dbReference type="ARBA" id="ARBA00022448"/>
    </source>
</evidence>
<reference evidence="13 14" key="1">
    <citation type="journal article" date="2024" name="BMC Genomics">
        <title>De novo assembly and annotation of Popillia japonica's genome with initial clues to its potential as an invasive pest.</title>
        <authorList>
            <person name="Cucini C."/>
            <person name="Boschi S."/>
            <person name="Funari R."/>
            <person name="Cardaioli E."/>
            <person name="Iannotti N."/>
            <person name="Marturano G."/>
            <person name="Paoli F."/>
            <person name="Bruttini M."/>
            <person name="Carapelli A."/>
            <person name="Frati F."/>
            <person name="Nardi F."/>
        </authorList>
    </citation>
    <scope>NUCLEOTIDE SEQUENCE [LARGE SCALE GENOMIC DNA]</scope>
    <source>
        <strain evidence="13">DMR45628</strain>
    </source>
</reference>
<accession>A0AAW1MDW7</accession>
<keyword evidence="2" id="KW-0813">Transport</keyword>
<keyword evidence="10" id="KW-0472">Membrane</keyword>
<keyword evidence="11" id="KW-1015">Disulfide bond</keyword>
<dbReference type="SMART" id="SM00369">
    <property type="entry name" value="LRR_TYP"/>
    <property type="match status" value="3"/>
</dbReference>
<evidence type="ECO:0000256" key="1">
    <source>
        <dbReference type="ARBA" id="ARBA00004162"/>
    </source>
</evidence>
<dbReference type="GO" id="GO:0034220">
    <property type="term" value="P:monoatomic ion transmembrane transport"/>
    <property type="evidence" value="ECO:0007669"/>
    <property type="project" value="UniProtKB-KW"/>
</dbReference>
<evidence type="ECO:0000256" key="12">
    <source>
        <dbReference type="ARBA" id="ARBA00023303"/>
    </source>
</evidence>
<dbReference type="InterPro" id="IPR032675">
    <property type="entry name" value="LRR_dom_sf"/>
</dbReference>
<keyword evidence="8" id="KW-1133">Transmembrane helix</keyword>
<protein>
    <submittedName>
        <fullName evidence="13">Leucine rich repeat</fullName>
    </submittedName>
</protein>
<comment type="caution">
    <text evidence="13">The sequence shown here is derived from an EMBL/GenBank/DDBJ whole genome shotgun (WGS) entry which is preliminary data.</text>
</comment>
<evidence type="ECO:0000256" key="10">
    <source>
        <dbReference type="ARBA" id="ARBA00023136"/>
    </source>
</evidence>
<keyword evidence="5" id="KW-0812">Transmembrane</keyword>
<keyword evidence="3" id="KW-1003">Cell membrane</keyword>
<dbReference type="EMBL" id="JASPKY010000058">
    <property type="protein sequence ID" value="KAK9744402.1"/>
    <property type="molecule type" value="Genomic_DNA"/>
</dbReference>
<dbReference type="Pfam" id="PF13855">
    <property type="entry name" value="LRR_8"/>
    <property type="match status" value="1"/>
</dbReference>
<keyword evidence="4" id="KW-0433">Leucine-rich repeat</keyword>
<dbReference type="PANTHER" id="PTHR46473:SF10">
    <property type="entry name" value="LD45603P-RELATED"/>
    <property type="match status" value="1"/>
</dbReference>
<dbReference type="InterPro" id="IPR051432">
    <property type="entry name" value="KCNMA1_auxiliary"/>
</dbReference>
<dbReference type="AlphaFoldDB" id="A0AAW1MDW7"/>
<keyword evidence="9" id="KW-0406">Ion transport</keyword>
<evidence type="ECO:0000256" key="6">
    <source>
        <dbReference type="ARBA" id="ARBA00022729"/>
    </source>
</evidence>
<organism evidence="13 14">
    <name type="scientific">Popillia japonica</name>
    <name type="common">Japanese beetle</name>
    <dbReference type="NCBI Taxonomy" id="7064"/>
    <lineage>
        <taxon>Eukaryota</taxon>
        <taxon>Metazoa</taxon>
        <taxon>Ecdysozoa</taxon>
        <taxon>Arthropoda</taxon>
        <taxon>Hexapoda</taxon>
        <taxon>Insecta</taxon>
        <taxon>Pterygota</taxon>
        <taxon>Neoptera</taxon>
        <taxon>Endopterygota</taxon>
        <taxon>Coleoptera</taxon>
        <taxon>Polyphaga</taxon>
        <taxon>Scarabaeiformia</taxon>
        <taxon>Scarabaeidae</taxon>
        <taxon>Rutelinae</taxon>
        <taxon>Popillia</taxon>
    </lineage>
</organism>
<sequence>MDASMEVLRVTAPENHLNALTMNPMIQSYKRLEEIHITRSNIPNLGMHFFWGLDKLEVLNLSQNNITQPLDHNFRGLQGLKELYLDDQFKIYSLPSGTFRYLVNLATLSIQRNSMHEMMPRVFQQLERLQVLKLSGNSLVKLNPEIFKDLRVCEIFYLYFTISGIEIYMKLGNI</sequence>
<dbReference type="SUPFAM" id="SSF52058">
    <property type="entry name" value="L domain-like"/>
    <property type="match status" value="1"/>
</dbReference>
<dbReference type="Proteomes" id="UP001458880">
    <property type="component" value="Unassembled WGS sequence"/>
</dbReference>
<gene>
    <name evidence="13" type="ORF">QE152_g7785</name>
</gene>
<dbReference type="GO" id="GO:0005886">
    <property type="term" value="C:plasma membrane"/>
    <property type="evidence" value="ECO:0007669"/>
    <property type="project" value="UniProtKB-SubCell"/>
</dbReference>
<evidence type="ECO:0000256" key="5">
    <source>
        <dbReference type="ARBA" id="ARBA00022692"/>
    </source>
</evidence>
<dbReference type="InterPro" id="IPR003591">
    <property type="entry name" value="Leu-rich_rpt_typical-subtyp"/>
</dbReference>
<dbReference type="PANTHER" id="PTHR46473">
    <property type="entry name" value="GH08155P"/>
    <property type="match status" value="1"/>
</dbReference>
<keyword evidence="7" id="KW-0677">Repeat</keyword>